<reference evidence="5 6" key="1">
    <citation type="submission" date="2024-02" db="EMBL/GenBank/DDBJ databases">
        <title>Chromosome-scale genome assembly of the rough periwinkle Littorina saxatilis.</title>
        <authorList>
            <person name="De Jode A."/>
            <person name="Faria R."/>
            <person name="Formenti G."/>
            <person name="Sims Y."/>
            <person name="Smith T.P."/>
            <person name="Tracey A."/>
            <person name="Wood J.M.D."/>
            <person name="Zagrodzka Z.B."/>
            <person name="Johannesson K."/>
            <person name="Butlin R.K."/>
            <person name="Leder E.H."/>
        </authorList>
    </citation>
    <scope>NUCLEOTIDE SEQUENCE [LARGE SCALE GENOMIC DNA]</scope>
    <source>
        <strain evidence="5">Snail1</strain>
        <tissue evidence="5">Muscle</tissue>
    </source>
</reference>
<evidence type="ECO:0000256" key="3">
    <source>
        <dbReference type="SAM" id="Phobius"/>
    </source>
</evidence>
<dbReference type="SUPFAM" id="SSF82866">
    <property type="entry name" value="Multidrug efflux transporter AcrB transmembrane domain"/>
    <property type="match status" value="2"/>
</dbReference>
<comment type="similarity">
    <text evidence="1">Belongs to the patched family.</text>
</comment>
<feature type="transmembrane region" description="Helical" evidence="3">
    <location>
        <begin position="741"/>
        <end position="766"/>
    </location>
</feature>
<feature type="domain" description="SSD" evidence="4">
    <location>
        <begin position="265"/>
        <end position="424"/>
    </location>
</feature>
<feature type="transmembrane region" description="Helical" evidence="3">
    <location>
        <begin position="816"/>
        <end position="840"/>
    </location>
</feature>
<feature type="transmembrane region" description="Helical" evidence="3">
    <location>
        <begin position="714"/>
        <end position="735"/>
    </location>
</feature>
<dbReference type="InterPro" id="IPR051697">
    <property type="entry name" value="Patched_domain-protein"/>
</dbReference>
<gene>
    <name evidence="5" type="ORF">V1264_023027</name>
</gene>
<keyword evidence="3" id="KW-0472">Membrane</keyword>
<accession>A0AAN9B8R9</accession>
<dbReference type="Proteomes" id="UP001374579">
    <property type="component" value="Unassembled WGS sequence"/>
</dbReference>
<dbReference type="GO" id="GO:0016020">
    <property type="term" value="C:membrane"/>
    <property type="evidence" value="ECO:0007669"/>
    <property type="project" value="TreeGrafter"/>
</dbReference>
<evidence type="ECO:0000313" key="5">
    <source>
        <dbReference type="EMBL" id="KAK7100014.1"/>
    </source>
</evidence>
<feature type="transmembrane region" description="Helical" evidence="3">
    <location>
        <begin position="399"/>
        <end position="424"/>
    </location>
</feature>
<feature type="transmembrane region" description="Helical" evidence="3">
    <location>
        <begin position="327"/>
        <end position="349"/>
    </location>
</feature>
<organism evidence="5 6">
    <name type="scientific">Littorina saxatilis</name>
    <dbReference type="NCBI Taxonomy" id="31220"/>
    <lineage>
        <taxon>Eukaryota</taxon>
        <taxon>Metazoa</taxon>
        <taxon>Spiralia</taxon>
        <taxon>Lophotrochozoa</taxon>
        <taxon>Mollusca</taxon>
        <taxon>Gastropoda</taxon>
        <taxon>Caenogastropoda</taxon>
        <taxon>Littorinimorpha</taxon>
        <taxon>Littorinoidea</taxon>
        <taxon>Littorinidae</taxon>
        <taxon>Littorina</taxon>
    </lineage>
</organism>
<dbReference type="InterPro" id="IPR000731">
    <property type="entry name" value="SSD"/>
</dbReference>
<evidence type="ECO:0000256" key="1">
    <source>
        <dbReference type="ARBA" id="ARBA00005585"/>
    </source>
</evidence>
<dbReference type="Pfam" id="PF12349">
    <property type="entry name" value="Sterol-sensing"/>
    <property type="match status" value="1"/>
</dbReference>
<proteinExistence type="inferred from homology"/>
<feature type="region of interest" description="Disordered" evidence="2">
    <location>
        <begin position="1006"/>
        <end position="1025"/>
    </location>
</feature>
<dbReference type="InterPro" id="IPR053958">
    <property type="entry name" value="HMGCR/SNAP/NPC1-like_SSD"/>
</dbReference>
<feature type="transmembrane region" description="Helical" evidence="3">
    <location>
        <begin position="786"/>
        <end position="810"/>
    </location>
</feature>
<sequence>MMASCCDGLPAHVHVRHFLSRGLCRYGHVVARYPWMFILIPSLIFGGLGFGVLKMETYTNSDEVNIPTDSQSLKDQATVERLFSDRTADNYDALELNENQIMGSIIFAARNNASVYDEHVVKEIRDVISDVKTNVTVLADGVTLTYEDLCGKRMNECVVTGARLLDPQFDAMRGMGILTYPKWKLPTTGVMVDLSFALADSDKKLKRVGVVRVTFKLRHDLKPEVFLWEDAFVDLMKNVKVNNSDIVYTSSRSISQALERNVQADLTFIWMTLAVIAMCTCVAACGGDVVSTRALLVPMGVVSPALGVIGAMGLLSLCEVKVADTVWVMPLLVLGVGVTDTYLVMISWSSRLDRVEGGVEERVGCCVSDVGPPITVTSLSLFIALCAAHAASFPSVASFGLYAGVAVLFTYLSTMTVGVASLAIHARRVIASRHVITCSATSPRDQLKKEGRPPCYAFMFGGAVPRDNYEDESVFEKFPRLVLVKLIKSIVARAVIGVVYVVLLAVSIYGIISLKNGVELTSMVTGSSYVRDYLNTDSQYFGFSFPVVFVMDERMTYNNLTANLVARLLVKAKQNPGIETEFVRCWLTDFLQSPYYNRTSDGENFPVSVVEEFLNSSTTFGGDVVLDQARDRIVASRCYVFSTKTSDQEKLTQLMVNMRSLATDAGVPVFAYHPAFLAYDQRLAVLPTLFQCIGIAVLLLCVLYVAVFPEVYTTVTVIASALSTMVATLGLMHFWGVSVSFVSLTYVILNAGFAVYFSVHVSAAYLQSELTSRAERVIDAASRAAVPILTLTLCMVFGVLVLLAATSYHFSVLFKVTFLTLLLSLFHAVLFTSTVLWLLGPEKSQEELDKDESVRKAMMIEKRDKPAGPSGDRDIVSSYFQTKTVTKTGSVSVNSHGTGAYTPRSKRNRQFVGHNNHLPGSSAVSQIDNPNKENVSCTVSVVDYPNSVYDNLRHSLSSNSYENVEDRVPSCEYCKTPRKYKASTIHYENWPGRYRTVPSELYDVPASSIPSNHGRSWNRPKRHRHRRSLDVIDDYVNIRSLGGTAERTRTTSPKAVKHSPSRNNAGSGKGSKRSKPQPRRDIDIVSSLGGFDDVNGYPVQNEPVSSLEGVHHVACTLSTNGKLGSTQAYVTENFGDIPS</sequence>
<evidence type="ECO:0000259" key="4">
    <source>
        <dbReference type="PROSITE" id="PS50156"/>
    </source>
</evidence>
<feature type="compositionally biased region" description="Basic residues" evidence="2">
    <location>
        <begin position="1016"/>
        <end position="1025"/>
    </location>
</feature>
<keyword evidence="3" id="KW-0812">Transmembrane</keyword>
<evidence type="ECO:0000256" key="2">
    <source>
        <dbReference type="SAM" id="MobiDB-lite"/>
    </source>
</evidence>
<dbReference type="AlphaFoldDB" id="A0AAN9B8R9"/>
<name>A0AAN9B8R9_9CAEN</name>
<dbReference type="EMBL" id="JBAMIC010000011">
    <property type="protein sequence ID" value="KAK7100014.1"/>
    <property type="molecule type" value="Genomic_DNA"/>
</dbReference>
<protein>
    <recommendedName>
        <fullName evidence="4">SSD domain-containing protein</fullName>
    </recommendedName>
</protein>
<feature type="transmembrane region" description="Helical" evidence="3">
    <location>
        <begin position="294"/>
        <end position="315"/>
    </location>
</feature>
<dbReference type="PANTHER" id="PTHR10796:SF92">
    <property type="entry name" value="PATCHED-RELATED, ISOFORM A"/>
    <property type="match status" value="1"/>
</dbReference>
<comment type="caution">
    <text evidence="5">The sequence shown here is derived from an EMBL/GenBank/DDBJ whole genome shotgun (WGS) entry which is preliminary data.</text>
</comment>
<keyword evidence="3" id="KW-1133">Transmembrane helix</keyword>
<evidence type="ECO:0000313" key="6">
    <source>
        <dbReference type="Proteomes" id="UP001374579"/>
    </source>
</evidence>
<feature type="transmembrane region" description="Helical" evidence="3">
    <location>
        <begin position="35"/>
        <end position="53"/>
    </location>
</feature>
<feature type="transmembrane region" description="Helical" evidence="3">
    <location>
        <begin position="684"/>
        <end position="707"/>
    </location>
</feature>
<feature type="transmembrane region" description="Helical" evidence="3">
    <location>
        <begin position="490"/>
        <end position="512"/>
    </location>
</feature>
<feature type="region of interest" description="Disordered" evidence="2">
    <location>
        <begin position="1043"/>
        <end position="1080"/>
    </location>
</feature>
<dbReference type="Gene3D" id="1.20.1640.10">
    <property type="entry name" value="Multidrug efflux transporter AcrB transmembrane domain"/>
    <property type="match status" value="2"/>
</dbReference>
<dbReference type="PANTHER" id="PTHR10796">
    <property type="entry name" value="PATCHED-RELATED"/>
    <property type="match status" value="1"/>
</dbReference>
<keyword evidence="6" id="KW-1185">Reference proteome</keyword>
<feature type="transmembrane region" description="Helical" evidence="3">
    <location>
        <begin position="268"/>
        <end position="287"/>
    </location>
</feature>
<dbReference type="PROSITE" id="PS50156">
    <property type="entry name" value="SSD"/>
    <property type="match status" value="1"/>
</dbReference>